<dbReference type="InterPro" id="IPR009081">
    <property type="entry name" value="PP-bd_ACP"/>
</dbReference>
<comment type="caution">
    <text evidence="9">The sequence shown here is derived from an EMBL/GenBank/DDBJ whole genome shotgun (WGS) entry which is preliminary data.</text>
</comment>
<dbReference type="InterPro" id="IPR025110">
    <property type="entry name" value="AMP-bd_C"/>
</dbReference>
<dbReference type="Gene3D" id="1.10.1200.10">
    <property type="entry name" value="ACP-like"/>
    <property type="match status" value="1"/>
</dbReference>
<reference evidence="9 10" key="1">
    <citation type="submission" date="2017-09" db="EMBL/GenBank/DDBJ databases">
        <title>Large-scale bioinformatics analysis of Bacillus genomes uncovers conserved roles of natural products in bacterial physiology.</title>
        <authorList>
            <consortium name="Agbiome Team Llc"/>
            <person name="Bleich R.M."/>
            <person name="Grubbs K.J."/>
            <person name="Santa Maria K.C."/>
            <person name="Allen S.E."/>
            <person name="Farag S."/>
            <person name="Shank E.A."/>
            <person name="Bowers A."/>
        </authorList>
    </citation>
    <scope>NUCLEOTIDE SEQUENCE [LARGE SCALE GENOMIC DNA]</scope>
    <source>
        <strain evidence="9 10">AFS098222</strain>
    </source>
</reference>
<dbReference type="GO" id="GO:0043041">
    <property type="term" value="P:amino acid activation for nonribosomal peptide biosynthetic process"/>
    <property type="evidence" value="ECO:0007669"/>
    <property type="project" value="TreeGrafter"/>
</dbReference>
<evidence type="ECO:0000256" key="1">
    <source>
        <dbReference type="ARBA" id="ARBA00001957"/>
    </source>
</evidence>
<dbReference type="Pfam" id="PF00501">
    <property type="entry name" value="AMP-binding"/>
    <property type="match status" value="1"/>
</dbReference>
<protein>
    <submittedName>
        <fullName evidence="9">Non-ribosomal peptide synthetase</fullName>
    </submittedName>
</protein>
<dbReference type="CDD" id="cd05930">
    <property type="entry name" value="A_NRPS"/>
    <property type="match status" value="1"/>
</dbReference>
<dbReference type="Pfam" id="PF00668">
    <property type="entry name" value="Condensation"/>
    <property type="match status" value="1"/>
</dbReference>
<dbReference type="Gene3D" id="3.30.559.30">
    <property type="entry name" value="Nonribosomal peptide synthetase, condensation domain"/>
    <property type="match status" value="1"/>
</dbReference>
<gene>
    <name evidence="9" type="ORF">COO17_19030</name>
</gene>
<dbReference type="GO" id="GO:0031177">
    <property type="term" value="F:phosphopantetheine binding"/>
    <property type="evidence" value="ECO:0007669"/>
    <property type="project" value="TreeGrafter"/>
</dbReference>
<keyword evidence="5" id="KW-0547">Nucleotide-binding</keyword>
<evidence type="ECO:0000313" key="9">
    <source>
        <dbReference type="EMBL" id="PDY39392.1"/>
    </source>
</evidence>
<dbReference type="InterPro" id="IPR023213">
    <property type="entry name" value="CAT-like_dom_sf"/>
</dbReference>
<evidence type="ECO:0000313" key="10">
    <source>
        <dbReference type="Proteomes" id="UP000220111"/>
    </source>
</evidence>
<dbReference type="FunFam" id="3.30.300.30:FF:000010">
    <property type="entry name" value="Enterobactin synthetase component F"/>
    <property type="match status" value="1"/>
</dbReference>
<dbReference type="PROSITE" id="PS50075">
    <property type="entry name" value="CARRIER"/>
    <property type="match status" value="1"/>
</dbReference>
<keyword evidence="3" id="KW-0596">Phosphopantetheine</keyword>
<dbReference type="InterPro" id="IPR006162">
    <property type="entry name" value="Ppantetheine_attach_site"/>
</dbReference>
<dbReference type="PANTHER" id="PTHR45527">
    <property type="entry name" value="NONRIBOSOMAL PEPTIDE SYNTHETASE"/>
    <property type="match status" value="1"/>
</dbReference>
<dbReference type="InterPro" id="IPR045851">
    <property type="entry name" value="AMP-bd_C_sf"/>
</dbReference>
<comment type="similarity">
    <text evidence="2">Belongs to the ATP-dependent AMP-binding enzyme family.</text>
</comment>
<dbReference type="FunFam" id="3.40.50.12780:FF:000012">
    <property type="entry name" value="Non-ribosomal peptide synthetase"/>
    <property type="match status" value="1"/>
</dbReference>
<dbReference type="EMBL" id="NVPQ01000057">
    <property type="protein sequence ID" value="PDY39392.1"/>
    <property type="molecule type" value="Genomic_DNA"/>
</dbReference>
<dbReference type="InterPro" id="IPR001242">
    <property type="entry name" value="Condensation_dom"/>
</dbReference>
<dbReference type="NCBIfam" id="TIGR01733">
    <property type="entry name" value="AA-adenyl-dom"/>
    <property type="match status" value="1"/>
</dbReference>
<dbReference type="Pfam" id="PF00550">
    <property type="entry name" value="PP-binding"/>
    <property type="match status" value="1"/>
</dbReference>
<evidence type="ECO:0000256" key="4">
    <source>
        <dbReference type="ARBA" id="ARBA00022553"/>
    </source>
</evidence>
<dbReference type="FunFam" id="2.30.38.10:FF:000001">
    <property type="entry name" value="Non-ribosomal peptide synthetase PvdI"/>
    <property type="match status" value="1"/>
</dbReference>
<keyword evidence="4" id="KW-0597">Phosphoprotein</keyword>
<organism evidence="9 10">
    <name type="scientific">Bacillus wiedmannii</name>
    <dbReference type="NCBI Taxonomy" id="1890302"/>
    <lineage>
        <taxon>Bacteria</taxon>
        <taxon>Bacillati</taxon>
        <taxon>Bacillota</taxon>
        <taxon>Bacilli</taxon>
        <taxon>Bacillales</taxon>
        <taxon>Bacillaceae</taxon>
        <taxon>Bacillus</taxon>
        <taxon>Bacillus cereus group</taxon>
    </lineage>
</organism>
<dbReference type="GO" id="GO:0044550">
    <property type="term" value="P:secondary metabolite biosynthetic process"/>
    <property type="evidence" value="ECO:0007669"/>
    <property type="project" value="UniProtKB-ARBA"/>
</dbReference>
<dbReference type="Gene3D" id="2.30.38.10">
    <property type="entry name" value="Luciferase, Domain 3"/>
    <property type="match status" value="1"/>
</dbReference>
<dbReference type="GO" id="GO:0003824">
    <property type="term" value="F:catalytic activity"/>
    <property type="evidence" value="ECO:0007669"/>
    <property type="project" value="InterPro"/>
</dbReference>
<dbReference type="RefSeq" id="WP_097815669.1">
    <property type="nucleotide sequence ID" value="NZ_NVPQ01000057.1"/>
</dbReference>
<evidence type="ECO:0000256" key="6">
    <source>
        <dbReference type="ARBA" id="ARBA00022840"/>
    </source>
</evidence>
<dbReference type="InterPro" id="IPR036736">
    <property type="entry name" value="ACP-like_sf"/>
</dbReference>
<feature type="domain" description="Carrier" evidence="8">
    <location>
        <begin position="961"/>
        <end position="1035"/>
    </location>
</feature>
<dbReference type="GO" id="GO:0008610">
    <property type="term" value="P:lipid biosynthetic process"/>
    <property type="evidence" value="ECO:0007669"/>
    <property type="project" value="UniProtKB-ARBA"/>
</dbReference>
<evidence type="ECO:0000259" key="8">
    <source>
        <dbReference type="PROSITE" id="PS50075"/>
    </source>
</evidence>
<dbReference type="Gene3D" id="3.30.559.10">
    <property type="entry name" value="Chloramphenicol acetyltransferase-like domain"/>
    <property type="match status" value="1"/>
</dbReference>
<proteinExistence type="inferred from homology"/>
<dbReference type="InterPro" id="IPR010071">
    <property type="entry name" value="AA_adenyl_dom"/>
</dbReference>
<dbReference type="PROSITE" id="PS00012">
    <property type="entry name" value="PHOSPHOPANTETHEINE"/>
    <property type="match status" value="1"/>
</dbReference>
<dbReference type="Proteomes" id="UP000220111">
    <property type="component" value="Unassembled WGS sequence"/>
</dbReference>
<evidence type="ECO:0000256" key="3">
    <source>
        <dbReference type="ARBA" id="ARBA00022450"/>
    </source>
</evidence>
<keyword evidence="6" id="KW-0067">ATP-binding</keyword>
<comment type="cofactor">
    <cofactor evidence="1">
        <name>pantetheine 4'-phosphate</name>
        <dbReference type="ChEBI" id="CHEBI:47942"/>
    </cofactor>
</comment>
<evidence type="ECO:0000256" key="5">
    <source>
        <dbReference type="ARBA" id="ARBA00022741"/>
    </source>
</evidence>
<dbReference type="AlphaFoldDB" id="A0A2A7BP47"/>
<dbReference type="Gene3D" id="3.40.50.980">
    <property type="match status" value="2"/>
</dbReference>
<dbReference type="Gene3D" id="3.30.300.30">
    <property type="match status" value="1"/>
</dbReference>
<evidence type="ECO:0000256" key="7">
    <source>
        <dbReference type="ARBA" id="ARBA00023194"/>
    </source>
</evidence>
<dbReference type="SUPFAM" id="SSF52777">
    <property type="entry name" value="CoA-dependent acyltransferases"/>
    <property type="match status" value="2"/>
</dbReference>
<dbReference type="FunFam" id="3.40.50.980:FF:000001">
    <property type="entry name" value="Non-ribosomal peptide synthetase"/>
    <property type="match status" value="1"/>
</dbReference>
<sequence>MKDVCIKGFRLSPQQERLWTLGVNGPSFYSQCSLSLTGELNFTKLEHAVQQVVQKHEALRTTFKQLQGMELPLQIVHEEMVPEWKQVDLQVEAETDNTKKIQVLYEKEQLKPFDLENGPLFRLTLISLTEQHNVLLMTISALCADTVSLHNLVAEIQEAYMSPVDFEEEEPLQYIQFSEWKNDIYEEDEEGGIAFWENQEWEQAMQLKLPWNDLSELSPKMPNIESIMLSSDLSIQFEEVAEKWELSLEDLLFASWHLFMWHLTGQSEITTGYVFDGRKYEEMEKTIGLLAGTAPVRYTYIANTRMDEVLQELAEAQYNAYEWQEYFSYGLVQSNDIYFSSGFEYSEAVGMLSSESPHFELEKLTSLVDYFDLKMSCTKLEESLSLDIYYTNPYWEEEYVRELLQSYIQLVKHAVEQPETLITDLDILSKEMKQHLLTGSATNPASSPFASECFHILFEQQVERTPDEIAVIFEEQQLTYRELNERANQLAHALVQQGVEAEVKVGICMERSLDMIVALLGVLKAGGAYVPIDPALPAERKQFILQDADISIYLTQKALMSDLPATEKNVIRLDSDGDKLSTESKDNPNRSVTIDNAAYTIYTSGSTGKPKGVVVEHGQLLNYLNGMYDRFEIGSAASYATVSTLAADLGNTVIYTSLCTGGRLHIISQERLLDPKQLADYCENHTIDCLKIVPSHLSTLLSAPQSVNLLPKRLLVLGGEALSWDLVSRIQDLAPDCRIINHYGPTEATIGVTTYGLHERKEKTVAATVPIGKPIANTKVYIMNSQCQLVPIGAAGELYIGGESVTRGYLNHPELTADRFIENPFDNEQTLYRTGDIVRYLPDGNLEFLGRVDDQVKIRGYRVELGEIQHALEQHPSIKEALVLARDDHGGDKYLVAYLLASSSEVPSQEELSERLQSILPEYFVPSAFVFLNKFPLTANGKINRQALPDPASQSARPIIAPETPTQEWVAEIWYKVLGTAELSIHDKFFEIGGNSLKSVNALALLQEKYPHIKLVDLFEHNTIASLSEFIDKQEGQGEAEENEIENFEL</sequence>
<dbReference type="GO" id="GO:0005737">
    <property type="term" value="C:cytoplasm"/>
    <property type="evidence" value="ECO:0007669"/>
    <property type="project" value="TreeGrafter"/>
</dbReference>
<dbReference type="InterPro" id="IPR000873">
    <property type="entry name" value="AMP-dep_synth/lig_dom"/>
</dbReference>
<dbReference type="Pfam" id="PF13193">
    <property type="entry name" value="AMP-binding_C"/>
    <property type="match status" value="1"/>
</dbReference>
<evidence type="ECO:0000256" key="2">
    <source>
        <dbReference type="ARBA" id="ARBA00006432"/>
    </source>
</evidence>
<name>A0A2A7BP47_9BACI</name>
<dbReference type="GO" id="GO:0017000">
    <property type="term" value="P:antibiotic biosynthetic process"/>
    <property type="evidence" value="ECO:0007669"/>
    <property type="project" value="UniProtKB-KW"/>
</dbReference>
<dbReference type="GO" id="GO:0005524">
    <property type="term" value="F:ATP binding"/>
    <property type="evidence" value="ECO:0007669"/>
    <property type="project" value="UniProtKB-KW"/>
</dbReference>
<dbReference type="SUPFAM" id="SSF56801">
    <property type="entry name" value="Acetyl-CoA synthetase-like"/>
    <property type="match status" value="1"/>
</dbReference>
<dbReference type="SUPFAM" id="SSF47336">
    <property type="entry name" value="ACP-like"/>
    <property type="match status" value="1"/>
</dbReference>
<keyword evidence="7" id="KW-0045">Antibiotic biosynthesis</keyword>
<accession>A0A2A7BP47</accession>
<dbReference type="PANTHER" id="PTHR45527:SF1">
    <property type="entry name" value="FATTY ACID SYNTHASE"/>
    <property type="match status" value="1"/>
</dbReference>